<dbReference type="OrthoDB" id="851648at2"/>
<dbReference type="InterPro" id="IPR011250">
    <property type="entry name" value="OMP/PagP_B-barrel"/>
</dbReference>
<name>A0A399S0T3_9BACT</name>
<keyword evidence="3" id="KW-1185">Reference proteome</keyword>
<organism evidence="2 3">
    <name type="scientific">Pontibacter oryzae</name>
    <dbReference type="NCBI Taxonomy" id="2304593"/>
    <lineage>
        <taxon>Bacteria</taxon>
        <taxon>Pseudomonadati</taxon>
        <taxon>Bacteroidota</taxon>
        <taxon>Cytophagia</taxon>
        <taxon>Cytophagales</taxon>
        <taxon>Hymenobacteraceae</taxon>
        <taxon>Pontibacter</taxon>
    </lineage>
</organism>
<dbReference type="SUPFAM" id="SSF56925">
    <property type="entry name" value="OMPA-like"/>
    <property type="match status" value="1"/>
</dbReference>
<evidence type="ECO:0000313" key="3">
    <source>
        <dbReference type="Proteomes" id="UP000266005"/>
    </source>
</evidence>
<gene>
    <name evidence="2" type="ORF">D1627_11460</name>
</gene>
<proteinExistence type="predicted"/>
<feature type="signal peptide" evidence="1">
    <location>
        <begin position="1"/>
        <end position="22"/>
    </location>
</feature>
<feature type="chain" id="PRO_5017227331" description="Outer membrane protein beta-barrel domain-containing protein" evidence="1">
    <location>
        <begin position="23"/>
        <end position="184"/>
    </location>
</feature>
<dbReference type="AlphaFoldDB" id="A0A399S0T3"/>
<evidence type="ECO:0000313" key="2">
    <source>
        <dbReference type="EMBL" id="RIJ37710.1"/>
    </source>
</evidence>
<comment type="caution">
    <text evidence="2">The sequence shown here is derived from an EMBL/GenBank/DDBJ whole genome shotgun (WGS) entry which is preliminary data.</text>
</comment>
<accession>A0A399S0T3</accession>
<evidence type="ECO:0008006" key="4">
    <source>
        <dbReference type="Google" id="ProtNLM"/>
    </source>
</evidence>
<sequence>MKNKLLLPLLGALPLFVQPALAQEEAPTSTLQAMAPYKFSLGIRTSVGGPAGIQPELHLKYFVRPETALELQAGSIGYKGSYQASLHYLWQPQLLSSSRLRPFAGIGISAVSTKGDMFHEKEKMEIGAAAIATFGIEYTLRKMPLAISLDYRHAVLGIRTQTFQYTGYSRLNTLGLGLKYTFGK</sequence>
<reference evidence="3" key="1">
    <citation type="submission" date="2018-08" db="EMBL/GenBank/DDBJ databases">
        <title>Mucilaginibacter sp. MYSH2.</title>
        <authorList>
            <person name="Seo T."/>
        </authorList>
    </citation>
    <scope>NUCLEOTIDE SEQUENCE [LARGE SCALE GENOMIC DNA]</scope>
    <source>
        <strain evidence="3">KIRAN</strain>
    </source>
</reference>
<dbReference type="EMBL" id="QWGE01000003">
    <property type="protein sequence ID" value="RIJ37710.1"/>
    <property type="molecule type" value="Genomic_DNA"/>
</dbReference>
<protein>
    <recommendedName>
        <fullName evidence="4">Outer membrane protein beta-barrel domain-containing protein</fullName>
    </recommendedName>
</protein>
<keyword evidence="1" id="KW-0732">Signal</keyword>
<dbReference type="Proteomes" id="UP000266005">
    <property type="component" value="Unassembled WGS sequence"/>
</dbReference>
<dbReference type="Gene3D" id="2.40.160.20">
    <property type="match status" value="1"/>
</dbReference>
<evidence type="ECO:0000256" key="1">
    <source>
        <dbReference type="SAM" id="SignalP"/>
    </source>
</evidence>
<dbReference type="RefSeq" id="WP_119432367.1">
    <property type="nucleotide sequence ID" value="NZ_QWGE01000003.1"/>
</dbReference>